<evidence type="ECO:0000313" key="3">
    <source>
        <dbReference type="Proteomes" id="UP001153269"/>
    </source>
</evidence>
<feature type="transmembrane region" description="Helical" evidence="1">
    <location>
        <begin position="37"/>
        <end position="56"/>
    </location>
</feature>
<dbReference type="Gene3D" id="1.20.1070.10">
    <property type="entry name" value="Rhodopsin 7-helix transmembrane proteins"/>
    <property type="match status" value="1"/>
</dbReference>
<keyword evidence="1" id="KW-0812">Transmembrane</keyword>
<comment type="caution">
    <text evidence="2">The sequence shown here is derived from an EMBL/GenBank/DDBJ whole genome shotgun (WGS) entry which is preliminary data.</text>
</comment>
<keyword evidence="1" id="KW-0472">Membrane</keyword>
<keyword evidence="3" id="KW-1185">Reference proteome</keyword>
<evidence type="ECO:0000256" key="1">
    <source>
        <dbReference type="SAM" id="Phobius"/>
    </source>
</evidence>
<feature type="transmembrane region" description="Helical" evidence="1">
    <location>
        <begin position="6"/>
        <end position="25"/>
    </location>
</feature>
<dbReference type="EMBL" id="CADEAL010001015">
    <property type="protein sequence ID" value="CAB1428047.1"/>
    <property type="molecule type" value="Genomic_DNA"/>
</dbReference>
<dbReference type="Proteomes" id="UP001153269">
    <property type="component" value="Unassembled WGS sequence"/>
</dbReference>
<keyword evidence="1" id="KW-1133">Transmembrane helix</keyword>
<name>A0A9N7UCF7_PLEPL</name>
<protein>
    <submittedName>
        <fullName evidence="2">Uncharacterized protein</fullName>
    </submittedName>
</protein>
<dbReference type="AlphaFoldDB" id="A0A9N7UCF7"/>
<gene>
    <name evidence="2" type="ORF">PLEPLA_LOCUS16001</name>
</gene>
<accession>A0A9N7UCF7</accession>
<proteinExistence type="predicted"/>
<feature type="transmembrane region" description="Helical" evidence="1">
    <location>
        <begin position="62"/>
        <end position="85"/>
    </location>
</feature>
<organism evidence="2 3">
    <name type="scientific">Pleuronectes platessa</name>
    <name type="common">European plaice</name>
    <dbReference type="NCBI Taxonomy" id="8262"/>
    <lineage>
        <taxon>Eukaryota</taxon>
        <taxon>Metazoa</taxon>
        <taxon>Chordata</taxon>
        <taxon>Craniata</taxon>
        <taxon>Vertebrata</taxon>
        <taxon>Euteleostomi</taxon>
        <taxon>Actinopterygii</taxon>
        <taxon>Neopterygii</taxon>
        <taxon>Teleostei</taxon>
        <taxon>Neoteleostei</taxon>
        <taxon>Acanthomorphata</taxon>
        <taxon>Carangaria</taxon>
        <taxon>Pleuronectiformes</taxon>
        <taxon>Pleuronectoidei</taxon>
        <taxon>Pleuronectidae</taxon>
        <taxon>Pleuronectes</taxon>
    </lineage>
</organism>
<evidence type="ECO:0000313" key="2">
    <source>
        <dbReference type="EMBL" id="CAB1428047.1"/>
    </source>
</evidence>
<reference evidence="2" key="1">
    <citation type="submission" date="2020-03" db="EMBL/GenBank/DDBJ databases">
        <authorList>
            <person name="Weist P."/>
        </authorList>
    </citation>
    <scope>NUCLEOTIDE SEQUENCE</scope>
</reference>
<sequence>MFWGMILPGTLIIIYNFVILIRISLERGRKCPDHTSSSCPLAVLVGFCCFFGYFVLNSTGGNHTVFSVLLCISGIIMGFLIFILFTAPSLRESVSDCDCPFSDKMPDINIREILCCSKTK</sequence>